<dbReference type="InterPro" id="IPR000326">
    <property type="entry name" value="PAP2/HPO"/>
</dbReference>
<dbReference type="InterPro" id="IPR036938">
    <property type="entry name" value="PAP2/HPO_sf"/>
</dbReference>
<dbReference type="CDD" id="cd03398">
    <property type="entry name" value="PAP2_haloperoxidase"/>
    <property type="match status" value="1"/>
</dbReference>
<keyword evidence="3" id="KW-1185">Reference proteome</keyword>
<dbReference type="Proteomes" id="UP001204144">
    <property type="component" value="Unassembled WGS sequence"/>
</dbReference>
<accession>A0AAE3H5H1</accession>
<dbReference type="PANTHER" id="PTHR34599">
    <property type="entry name" value="PEROXIDASE-RELATED"/>
    <property type="match status" value="1"/>
</dbReference>
<dbReference type="InterPro" id="IPR052559">
    <property type="entry name" value="V-haloperoxidase"/>
</dbReference>
<dbReference type="SUPFAM" id="SSF48317">
    <property type="entry name" value="Acid phosphatase/Vanadium-dependent haloperoxidase"/>
    <property type="match status" value="1"/>
</dbReference>
<evidence type="ECO:0000313" key="3">
    <source>
        <dbReference type="Proteomes" id="UP001204144"/>
    </source>
</evidence>
<name>A0AAE3H5H1_9BACT</name>
<feature type="domain" description="Phosphatidic acid phosphatase type 2/haloperoxidase" evidence="1">
    <location>
        <begin position="330"/>
        <end position="439"/>
    </location>
</feature>
<reference evidence="2 3" key="1">
    <citation type="submission" date="2018-11" db="EMBL/GenBank/DDBJ databases">
        <title>Novel bacteria species description.</title>
        <authorList>
            <person name="Han J.-H."/>
        </authorList>
    </citation>
    <scope>NUCLEOTIDE SEQUENCE [LARGE SCALE GENOMIC DNA]</scope>
    <source>
        <strain evidence="2 3">KCTC23259</strain>
    </source>
</reference>
<evidence type="ECO:0000313" key="2">
    <source>
        <dbReference type="EMBL" id="MCP9765574.1"/>
    </source>
</evidence>
<dbReference type="EMBL" id="RJUF01000185">
    <property type="protein sequence ID" value="MCP9765574.1"/>
    <property type="molecule type" value="Genomic_DNA"/>
</dbReference>
<dbReference type="AlphaFoldDB" id="A0AAE3H5H1"/>
<organism evidence="2 3">
    <name type="scientific">Lacihabitans soyangensis</name>
    <dbReference type="NCBI Taxonomy" id="869394"/>
    <lineage>
        <taxon>Bacteria</taxon>
        <taxon>Pseudomonadati</taxon>
        <taxon>Bacteroidota</taxon>
        <taxon>Cytophagia</taxon>
        <taxon>Cytophagales</taxon>
        <taxon>Leadbetterellaceae</taxon>
        <taxon>Lacihabitans</taxon>
    </lineage>
</organism>
<sequence length="463" mass="52123">MNKDKIYFAILLFFVAKLSFGQVPVRREFQAGNTTQLILSETALPAKNYDFTTSDLQVKWHLLILDLIEQTTGYTPLVAARSMAYINLAAYESILPAYSKRASLSGQLQGFEKPKEFETDSVDFIKELALNNAIFTTVDEFFVAAPFIWMERIAALKDSVDAKFSAGQSKLAILKSKNYGVSIAEMVLKYAAKDGGKNALFRSYDLNYKLPSCESCFEINRVADLENTGPLHPKWGLNRTFIAENQTDFDIKPDFEFSKYKDSRFYKDALEVYNTSKEVTAGSDKMNIANFWDDAATFTYTAVGHSVSILTQLLRTNPVSIDSSAKLYVSLTLGLNDAMIAAWKSKYKHNLIRPGAYIKKYIDSKWEPAILTPPFPEFPSGHSVQSATMATILTNLLGENVGFTDYSKYWVGEPKKFNSFWESANETSISRLYGGIHFREALTKGQEMGKKVGENVLKLKFEK</sequence>
<dbReference type="Pfam" id="PF01569">
    <property type="entry name" value="PAP2"/>
    <property type="match status" value="1"/>
</dbReference>
<evidence type="ECO:0000259" key="1">
    <source>
        <dbReference type="Pfam" id="PF01569"/>
    </source>
</evidence>
<dbReference type="PANTHER" id="PTHR34599:SF1">
    <property type="entry name" value="PHOSPHATIDIC ACID PHOSPHATASE TYPE 2_HALOPEROXIDASE DOMAIN-CONTAINING PROTEIN"/>
    <property type="match status" value="1"/>
</dbReference>
<dbReference type="RefSeq" id="WP_255039290.1">
    <property type="nucleotide sequence ID" value="NZ_RJUF01000185.1"/>
</dbReference>
<protein>
    <submittedName>
        <fullName evidence="2">Phosphatase PAP2 family protein</fullName>
    </submittedName>
</protein>
<comment type="caution">
    <text evidence="2">The sequence shown here is derived from an EMBL/GenBank/DDBJ whole genome shotgun (WGS) entry which is preliminary data.</text>
</comment>
<proteinExistence type="predicted"/>
<dbReference type="Gene3D" id="1.10.606.20">
    <property type="match status" value="1"/>
</dbReference>
<gene>
    <name evidence="2" type="ORF">EGI31_21775</name>
</gene>